<dbReference type="PROSITE" id="PS50893">
    <property type="entry name" value="ABC_TRANSPORTER_2"/>
    <property type="match status" value="1"/>
</dbReference>
<dbReference type="InterPro" id="IPR017871">
    <property type="entry name" value="ABC_transporter-like_CS"/>
</dbReference>
<dbReference type="GO" id="GO:0015098">
    <property type="term" value="F:molybdate ion transmembrane transporter activity"/>
    <property type="evidence" value="ECO:0007669"/>
    <property type="project" value="InterPro"/>
</dbReference>
<dbReference type="NCBIfam" id="TIGR02142">
    <property type="entry name" value="modC_ABC"/>
    <property type="match status" value="1"/>
</dbReference>
<dbReference type="InterPro" id="IPR003593">
    <property type="entry name" value="AAA+_ATPase"/>
</dbReference>
<keyword evidence="1" id="KW-0813">Transport</keyword>
<keyword evidence="2" id="KW-1003">Cell membrane</keyword>
<gene>
    <name evidence="12" type="ORF">DespoDRAFT_00866</name>
</gene>
<keyword evidence="7" id="KW-1278">Translocase</keyword>
<dbReference type="eggNOG" id="COG4148">
    <property type="taxonomic scope" value="Bacteria"/>
</dbReference>
<dbReference type="InterPro" id="IPR008995">
    <property type="entry name" value="Mo/tungstate-bd_C_term_dom"/>
</dbReference>
<evidence type="ECO:0000256" key="7">
    <source>
        <dbReference type="ARBA" id="ARBA00022967"/>
    </source>
</evidence>
<dbReference type="PANTHER" id="PTHR43514">
    <property type="entry name" value="ABC TRANSPORTER I FAMILY MEMBER 10"/>
    <property type="match status" value="1"/>
</dbReference>
<dbReference type="Pfam" id="PF03459">
    <property type="entry name" value="TOBE"/>
    <property type="match status" value="1"/>
</dbReference>
<dbReference type="Gene3D" id="2.40.50.100">
    <property type="match status" value="1"/>
</dbReference>
<dbReference type="Pfam" id="PF00005">
    <property type="entry name" value="ABC_tran"/>
    <property type="match status" value="1"/>
</dbReference>
<keyword evidence="6 12" id="KW-0067">ATP-binding</keyword>
<evidence type="ECO:0000259" key="10">
    <source>
        <dbReference type="PROSITE" id="PS50893"/>
    </source>
</evidence>
<evidence type="ECO:0000259" key="11">
    <source>
        <dbReference type="PROSITE" id="PS51866"/>
    </source>
</evidence>
<evidence type="ECO:0000256" key="8">
    <source>
        <dbReference type="ARBA" id="ARBA00023136"/>
    </source>
</evidence>
<keyword evidence="3 9" id="KW-0500">Molybdenum</keyword>
<evidence type="ECO:0000256" key="1">
    <source>
        <dbReference type="ARBA" id="ARBA00022448"/>
    </source>
</evidence>
<dbReference type="InterPro" id="IPR004606">
    <property type="entry name" value="Mop_domain"/>
</dbReference>
<evidence type="ECO:0000256" key="4">
    <source>
        <dbReference type="ARBA" id="ARBA00022519"/>
    </source>
</evidence>
<dbReference type="HOGENOM" id="CLU_000604_1_1_7"/>
<dbReference type="RefSeq" id="WP_004071666.1">
    <property type="nucleotide sequence ID" value="NZ_CM001488.1"/>
</dbReference>
<dbReference type="GO" id="GO:0016020">
    <property type="term" value="C:membrane"/>
    <property type="evidence" value="ECO:0007669"/>
    <property type="project" value="InterPro"/>
</dbReference>
<evidence type="ECO:0000256" key="5">
    <source>
        <dbReference type="ARBA" id="ARBA00022741"/>
    </source>
</evidence>
<feature type="domain" description="Mop" evidence="11">
    <location>
        <begin position="286"/>
        <end position="351"/>
    </location>
</feature>
<dbReference type="PANTHER" id="PTHR43514:SF4">
    <property type="entry name" value="ABC TRANSPORTER I FAMILY MEMBER 10"/>
    <property type="match status" value="1"/>
</dbReference>
<evidence type="ECO:0000313" key="12">
    <source>
        <dbReference type="EMBL" id="EIM62846.1"/>
    </source>
</evidence>
<feature type="domain" description="ABC transporter" evidence="10">
    <location>
        <begin position="1"/>
        <end position="233"/>
    </location>
</feature>
<dbReference type="AlphaFoldDB" id="I5B033"/>
<dbReference type="InterPro" id="IPR050334">
    <property type="entry name" value="Molybdenum_import_ModC"/>
</dbReference>
<dbReference type="InterPro" id="IPR011868">
    <property type="entry name" value="ModC_ABC_ATP-bd"/>
</dbReference>
<evidence type="ECO:0000313" key="13">
    <source>
        <dbReference type="Proteomes" id="UP000005778"/>
    </source>
</evidence>
<dbReference type="Gene3D" id="3.40.50.300">
    <property type="entry name" value="P-loop containing nucleotide triphosphate hydrolases"/>
    <property type="match status" value="1"/>
</dbReference>
<dbReference type="Proteomes" id="UP000005778">
    <property type="component" value="Chromosome"/>
</dbReference>
<dbReference type="STRING" id="879212.DespoDRAFT_00866"/>
<dbReference type="GO" id="GO:0140359">
    <property type="term" value="F:ABC-type transporter activity"/>
    <property type="evidence" value="ECO:0007669"/>
    <property type="project" value="InterPro"/>
</dbReference>
<evidence type="ECO:0000256" key="6">
    <source>
        <dbReference type="ARBA" id="ARBA00022840"/>
    </source>
</evidence>
<keyword evidence="8" id="KW-0472">Membrane</keyword>
<dbReference type="OrthoDB" id="9809450at2"/>
<keyword evidence="4" id="KW-0997">Cell inner membrane</keyword>
<sequence>MQLDVELKKSFKNFTLDVAFHLSSPRTGIFGPSGSGKSTIMNLLSGLELPDSGYIRLGDAVLFDAKKKINLKPDQRNVGVVFQHAHLFPHMSVKRNIFYGYKRVKLENRRIDPDGLFKVLGITQLLSRDVSTLSGGERQRIALARTVLSNPQLILMDEPLSALDEGHKFQIIPYLKNVFDNYGIPMIFISHSVLEMRMMTDEVLMIQKGRVLQHGATEELVKKSWGRGLESYVNLIHLGGASPYKDLFLYKWGDARLILTEPAEGENNLFELDSRDILLFKRHPEATSARNLLECTVTDIYSSGNRVRVELVCGNEHLIAQIVPESVHELGIEEGALVVAAIKASAFKKIF</sequence>
<organism evidence="12 13">
    <name type="scientific">Desulfobacter postgatei 2ac9</name>
    <dbReference type="NCBI Taxonomy" id="879212"/>
    <lineage>
        <taxon>Bacteria</taxon>
        <taxon>Pseudomonadati</taxon>
        <taxon>Thermodesulfobacteriota</taxon>
        <taxon>Desulfobacteria</taxon>
        <taxon>Desulfobacterales</taxon>
        <taxon>Desulfobacteraceae</taxon>
        <taxon>Desulfobacter</taxon>
    </lineage>
</organism>
<dbReference type="GO" id="GO:0005524">
    <property type="term" value="F:ATP binding"/>
    <property type="evidence" value="ECO:0007669"/>
    <property type="project" value="UniProtKB-KW"/>
</dbReference>
<dbReference type="SUPFAM" id="SSF52540">
    <property type="entry name" value="P-loop containing nucleoside triphosphate hydrolases"/>
    <property type="match status" value="1"/>
</dbReference>
<evidence type="ECO:0000256" key="9">
    <source>
        <dbReference type="PROSITE-ProRule" id="PRU01213"/>
    </source>
</evidence>
<evidence type="ECO:0000256" key="3">
    <source>
        <dbReference type="ARBA" id="ARBA00022505"/>
    </source>
</evidence>
<dbReference type="PROSITE" id="PS51866">
    <property type="entry name" value="MOP"/>
    <property type="match status" value="1"/>
</dbReference>
<dbReference type="InterPro" id="IPR027417">
    <property type="entry name" value="P-loop_NTPase"/>
</dbReference>
<name>I5B033_9BACT</name>
<reference evidence="12 13" key="1">
    <citation type="submission" date="2011-09" db="EMBL/GenBank/DDBJ databases">
        <authorList>
            <consortium name="US DOE Joint Genome Institute (JGI-PGF)"/>
            <person name="Lucas S."/>
            <person name="Han J."/>
            <person name="Lapidus A."/>
            <person name="Cheng J.-F."/>
            <person name="Goodwin L."/>
            <person name="Pitluck S."/>
            <person name="Peters L."/>
            <person name="Land M.L."/>
            <person name="Hauser L."/>
            <person name="Orellana R."/>
            <person name="Lovley D."/>
            <person name="Woyke T.J."/>
        </authorList>
    </citation>
    <scope>NUCLEOTIDE SEQUENCE [LARGE SCALE GENOMIC DNA]</scope>
    <source>
        <strain evidence="12 13">2ac9</strain>
    </source>
</reference>
<dbReference type="SMART" id="SM00382">
    <property type="entry name" value="AAA"/>
    <property type="match status" value="1"/>
</dbReference>
<protein>
    <submittedName>
        <fullName evidence="12">Molybdenum ABC transporter, ATP-binding protein</fullName>
    </submittedName>
</protein>
<dbReference type="EMBL" id="CM001488">
    <property type="protein sequence ID" value="EIM62846.1"/>
    <property type="molecule type" value="Genomic_DNA"/>
</dbReference>
<dbReference type="SUPFAM" id="SSF50331">
    <property type="entry name" value="MOP-like"/>
    <property type="match status" value="1"/>
</dbReference>
<dbReference type="PROSITE" id="PS00211">
    <property type="entry name" value="ABC_TRANSPORTER_1"/>
    <property type="match status" value="1"/>
</dbReference>
<keyword evidence="13" id="KW-1185">Reference proteome</keyword>
<keyword evidence="5" id="KW-0547">Nucleotide-binding</keyword>
<dbReference type="GO" id="GO:0016887">
    <property type="term" value="F:ATP hydrolysis activity"/>
    <property type="evidence" value="ECO:0007669"/>
    <property type="project" value="InterPro"/>
</dbReference>
<dbReference type="InterPro" id="IPR003439">
    <property type="entry name" value="ABC_transporter-like_ATP-bd"/>
</dbReference>
<accession>I5B033</accession>
<reference evidence="12 13" key="2">
    <citation type="submission" date="2012-02" db="EMBL/GenBank/DDBJ databases">
        <title>Improved High-Quality Draft sequence of Desulfobacter postgatei 2ac9.</title>
        <authorList>
            <consortium name="US DOE Joint Genome Institute"/>
            <person name="Lucas S."/>
            <person name="Han J."/>
            <person name="Lapidus A."/>
            <person name="Cheng J.-F."/>
            <person name="Goodwin L."/>
            <person name="Pitluck S."/>
            <person name="Peters L."/>
            <person name="Ovchinnikova G."/>
            <person name="Held B."/>
            <person name="Detter J.C."/>
            <person name="Han C."/>
            <person name="Tapia R."/>
            <person name="Land M."/>
            <person name="Hauser L."/>
            <person name="Kyrpides N."/>
            <person name="Ivanova N."/>
            <person name="Pagani I."/>
            <person name="Orellana R."/>
            <person name="Lovley D."/>
            <person name="Woyke T."/>
        </authorList>
    </citation>
    <scope>NUCLEOTIDE SEQUENCE [LARGE SCALE GENOMIC DNA]</scope>
    <source>
        <strain evidence="12 13">2ac9</strain>
    </source>
</reference>
<dbReference type="InterPro" id="IPR005116">
    <property type="entry name" value="Transp-assoc_OB_typ1"/>
</dbReference>
<proteinExistence type="predicted"/>
<evidence type="ECO:0000256" key="2">
    <source>
        <dbReference type="ARBA" id="ARBA00022475"/>
    </source>
</evidence>